<keyword evidence="10" id="KW-1185">Reference proteome</keyword>
<evidence type="ECO:0000256" key="2">
    <source>
        <dbReference type="ARBA" id="ARBA00022741"/>
    </source>
</evidence>
<dbReference type="GO" id="GO:0003774">
    <property type="term" value="F:cytoskeletal motor activity"/>
    <property type="evidence" value="ECO:0007669"/>
    <property type="project" value="UniProtKB-UniRule"/>
</dbReference>
<evidence type="ECO:0000313" key="9">
    <source>
        <dbReference type="EMBL" id="KAK6312617.1"/>
    </source>
</evidence>
<dbReference type="PANTHER" id="PTHR22692:SF21">
    <property type="entry name" value="MYOSIN XVA"/>
    <property type="match status" value="1"/>
</dbReference>
<dbReference type="SMART" id="SM00242">
    <property type="entry name" value="MYSc"/>
    <property type="match status" value="1"/>
</dbReference>
<evidence type="ECO:0000256" key="7">
    <source>
        <dbReference type="SAM" id="MobiDB-lite"/>
    </source>
</evidence>
<accession>A0AAN8LHU3</accession>
<dbReference type="InterPro" id="IPR036028">
    <property type="entry name" value="SH3-like_dom_sf"/>
</dbReference>
<keyword evidence="4 6" id="KW-0518">Myosin</keyword>
<dbReference type="GO" id="GO:0005524">
    <property type="term" value="F:ATP binding"/>
    <property type="evidence" value="ECO:0007669"/>
    <property type="project" value="UniProtKB-UniRule"/>
</dbReference>
<dbReference type="Gene3D" id="3.40.850.10">
    <property type="entry name" value="Kinesin motor domain"/>
    <property type="match status" value="1"/>
</dbReference>
<dbReference type="PROSITE" id="PS51456">
    <property type="entry name" value="MYOSIN_MOTOR"/>
    <property type="match status" value="1"/>
</dbReference>
<evidence type="ECO:0000256" key="5">
    <source>
        <dbReference type="ARBA" id="ARBA00023175"/>
    </source>
</evidence>
<evidence type="ECO:0000259" key="8">
    <source>
        <dbReference type="PROSITE" id="PS51456"/>
    </source>
</evidence>
<dbReference type="InterPro" id="IPR027417">
    <property type="entry name" value="P-loop_NTPase"/>
</dbReference>
<comment type="similarity">
    <text evidence="6">Belongs to the TRAFAC class myosin-kinesin ATPase superfamily. Myosin family.</text>
</comment>
<dbReference type="PANTHER" id="PTHR22692">
    <property type="entry name" value="MYOSIN VII, XV"/>
    <property type="match status" value="1"/>
</dbReference>
<dbReference type="InterPro" id="IPR011993">
    <property type="entry name" value="PH-like_dom_sf"/>
</dbReference>
<sequence length="579" mass="65736">EVHEGAVLLNLKKRFEREIIYTYIGSILVSVNPYRMFNMYGTDMVLKHKGTALGENPPHLFAVANVSYTKMMDAKQNQVIIISGESGSGKTEATKLVLRYLAAIHHKHNVTQQILEAAPLLESFGNAKTVRNDNSSRFGKYVEIYLEEGVISGAITSQYLMEKSRIVFQAKDERNYHIFYEMLSGLPLQQRQAFYLQEAETYYYLNQVFYPKDNFNTPLLLELLFRQIVHDTFSEACIRITQEERAKMKALFEEHQVGQGGDTQDERVKKNIVTTARDSWEIYFSRLFPASGSVGTGVQVVSVSHRGIKLLKMVRSSAVAPDYFKVLRPYSYADILFVSIPSKNMLEFNLTNEKLILFSAKAPQVKHMVDYFITELKKDSEYVVAVRNYITEDRTLLSFHKGDIIRLHSAEGLEEGQRYGCIVRKKVMLLEELQRDTPEFGGLGRYGAVYGRWGVFPGECVQPVAAPDFLVLPAERAEPRDRQGRVAASAAIAVAMGSTVAAHQLDLNTEAVVGYGEDSRSLHLEGPSLQDSQYNMEEFSRKYYRQARRHSDQQNTKRGSSAETQLTRFNTLSPLSRSL</sequence>
<keyword evidence="1" id="KW-0728">SH3 domain</keyword>
<dbReference type="PRINTS" id="PR00193">
    <property type="entry name" value="MYOSINHEAVY"/>
</dbReference>
<dbReference type="InterPro" id="IPR051567">
    <property type="entry name" value="Unconventional_Myosin_ATPase"/>
</dbReference>
<dbReference type="Gene3D" id="2.30.30.40">
    <property type="entry name" value="SH3 Domains"/>
    <property type="match status" value="1"/>
</dbReference>
<dbReference type="Gene3D" id="2.30.29.30">
    <property type="entry name" value="Pleckstrin-homology domain (PH domain)/Phosphotyrosine-binding domain (PTB)"/>
    <property type="match status" value="1"/>
</dbReference>
<dbReference type="GO" id="GO:0003779">
    <property type="term" value="F:actin binding"/>
    <property type="evidence" value="ECO:0007669"/>
    <property type="project" value="UniProtKB-KW"/>
</dbReference>
<dbReference type="AlphaFoldDB" id="A0AAN8LHU3"/>
<dbReference type="Pfam" id="PF07653">
    <property type="entry name" value="SH3_2"/>
    <property type="match status" value="1"/>
</dbReference>
<dbReference type="SMART" id="SM00326">
    <property type="entry name" value="SH3"/>
    <property type="match status" value="1"/>
</dbReference>
<keyword evidence="5 6" id="KW-0505">Motor protein</keyword>
<comment type="caution">
    <text evidence="6">Lacks conserved residue(s) required for the propagation of feature annotation.</text>
</comment>
<dbReference type="InterPro" id="IPR001609">
    <property type="entry name" value="Myosin_head_motor_dom-like"/>
</dbReference>
<dbReference type="InterPro" id="IPR036961">
    <property type="entry name" value="Kinesin_motor_dom_sf"/>
</dbReference>
<dbReference type="SUPFAM" id="SSF52540">
    <property type="entry name" value="P-loop containing nucleoside triphosphate hydrolases"/>
    <property type="match status" value="1"/>
</dbReference>
<feature type="domain" description="Myosin motor" evidence="8">
    <location>
        <begin position="1"/>
        <end position="207"/>
    </location>
</feature>
<organism evidence="9 10">
    <name type="scientific">Coregonus suidteri</name>
    <dbReference type="NCBI Taxonomy" id="861788"/>
    <lineage>
        <taxon>Eukaryota</taxon>
        <taxon>Metazoa</taxon>
        <taxon>Chordata</taxon>
        <taxon>Craniata</taxon>
        <taxon>Vertebrata</taxon>
        <taxon>Euteleostomi</taxon>
        <taxon>Actinopterygii</taxon>
        <taxon>Neopterygii</taxon>
        <taxon>Teleostei</taxon>
        <taxon>Protacanthopterygii</taxon>
        <taxon>Salmoniformes</taxon>
        <taxon>Salmonidae</taxon>
        <taxon>Coregoninae</taxon>
        <taxon>Coregonus</taxon>
    </lineage>
</organism>
<evidence type="ECO:0000256" key="3">
    <source>
        <dbReference type="ARBA" id="ARBA00022840"/>
    </source>
</evidence>
<protein>
    <recommendedName>
        <fullName evidence="8">Myosin motor domain-containing protein</fullName>
    </recommendedName>
</protein>
<evidence type="ECO:0000256" key="4">
    <source>
        <dbReference type="ARBA" id="ARBA00023123"/>
    </source>
</evidence>
<dbReference type="Proteomes" id="UP001356427">
    <property type="component" value="Unassembled WGS sequence"/>
</dbReference>
<dbReference type="GO" id="GO:0016459">
    <property type="term" value="C:myosin complex"/>
    <property type="evidence" value="ECO:0007669"/>
    <property type="project" value="UniProtKB-KW"/>
</dbReference>
<dbReference type="InterPro" id="IPR001452">
    <property type="entry name" value="SH3_domain"/>
</dbReference>
<gene>
    <name evidence="9" type="ORF">J4Q44_G00182810</name>
</gene>
<dbReference type="SUPFAM" id="SSF50044">
    <property type="entry name" value="SH3-domain"/>
    <property type="match status" value="1"/>
</dbReference>
<dbReference type="Pfam" id="PF00063">
    <property type="entry name" value="Myosin_head"/>
    <property type="match status" value="1"/>
</dbReference>
<feature type="region of interest" description="Disordered" evidence="7">
    <location>
        <begin position="546"/>
        <end position="579"/>
    </location>
</feature>
<name>A0AAN8LHU3_9TELE</name>
<evidence type="ECO:0000256" key="1">
    <source>
        <dbReference type="ARBA" id="ARBA00022443"/>
    </source>
</evidence>
<reference evidence="9 10" key="1">
    <citation type="submission" date="2021-04" db="EMBL/GenBank/DDBJ databases">
        <authorList>
            <person name="De Guttry C."/>
            <person name="Zahm M."/>
            <person name="Klopp C."/>
            <person name="Cabau C."/>
            <person name="Louis A."/>
            <person name="Berthelot C."/>
            <person name="Parey E."/>
            <person name="Roest Crollius H."/>
            <person name="Montfort J."/>
            <person name="Robinson-Rechavi M."/>
            <person name="Bucao C."/>
            <person name="Bouchez O."/>
            <person name="Gislard M."/>
            <person name="Lluch J."/>
            <person name="Milhes M."/>
            <person name="Lampietro C."/>
            <person name="Lopez Roques C."/>
            <person name="Donnadieu C."/>
            <person name="Braasch I."/>
            <person name="Desvignes T."/>
            <person name="Postlethwait J."/>
            <person name="Bobe J."/>
            <person name="Wedekind C."/>
            <person name="Guiguen Y."/>
        </authorList>
    </citation>
    <scope>NUCLEOTIDE SEQUENCE [LARGE SCALE GENOMIC DNA]</scope>
    <source>
        <strain evidence="9">Cs_M1</strain>
        <tissue evidence="9">Blood</tissue>
    </source>
</reference>
<comment type="caution">
    <text evidence="9">The sequence shown here is derived from an EMBL/GenBank/DDBJ whole genome shotgun (WGS) entry which is preliminary data.</text>
</comment>
<proteinExistence type="inferred from homology"/>
<dbReference type="FunFam" id="2.30.30.40:FF:000201">
    <property type="entry name" value="Myosin XVA"/>
    <property type="match status" value="1"/>
</dbReference>
<keyword evidence="6" id="KW-0009">Actin-binding</keyword>
<evidence type="ECO:0000256" key="6">
    <source>
        <dbReference type="PROSITE-ProRule" id="PRU00782"/>
    </source>
</evidence>
<feature type="compositionally biased region" description="Polar residues" evidence="7">
    <location>
        <begin position="553"/>
        <end position="579"/>
    </location>
</feature>
<keyword evidence="2 6" id="KW-0547">Nucleotide-binding</keyword>
<evidence type="ECO:0000313" key="10">
    <source>
        <dbReference type="Proteomes" id="UP001356427"/>
    </source>
</evidence>
<feature type="non-terminal residue" evidence="9">
    <location>
        <position position="1"/>
    </location>
</feature>
<dbReference type="EMBL" id="JAGTTL010000015">
    <property type="protein sequence ID" value="KAK6312617.1"/>
    <property type="molecule type" value="Genomic_DNA"/>
</dbReference>
<keyword evidence="3 6" id="KW-0067">ATP-binding</keyword>
<feature type="binding site" evidence="6">
    <location>
        <begin position="84"/>
        <end position="91"/>
    </location>
    <ligand>
        <name>ATP</name>
        <dbReference type="ChEBI" id="CHEBI:30616"/>
    </ligand>
</feature>